<name>A0A017SRW3_ASPRC</name>
<accession>A0A017SRW3</accession>
<evidence type="ECO:0008006" key="4">
    <source>
        <dbReference type="Google" id="ProtNLM"/>
    </source>
</evidence>
<organism evidence="2 3">
    <name type="scientific">Aspergillus ruber (strain CBS 135680)</name>
    <dbReference type="NCBI Taxonomy" id="1388766"/>
    <lineage>
        <taxon>Eukaryota</taxon>
        <taxon>Fungi</taxon>
        <taxon>Dikarya</taxon>
        <taxon>Ascomycota</taxon>
        <taxon>Pezizomycotina</taxon>
        <taxon>Eurotiomycetes</taxon>
        <taxon>Eurotiomycetidae</taxon>
        <taxon>Eurotiales</taxon>
        <taxon>Aspergillaceae</taxon>
        <taxon>Aspergillus</taxon>
        <taxon>Aspergillus subgen. Aspergillus</taxon>
    </lineage>
</organism>
<dbReference type="Proteomes" id="UP000019804">
    <property type="component" value="Unassembled WGS sequence"/>
</dbReference>
<dbReference type="OrthoDB" id="440424at2759"/>
<evidence type="ECO:0000313" key="2">
    <source>
        <dbReference type="EMBL" id="EYE99708.1"/>
    </source>
</evidence>
<reference evidence="3" key="1">
    <citation type="journal article" date="2014" name="Nat. Commun.">
        <title>Genomic adaptations of the halophilic Dead Sea filamentous fungus Eurotium rubrum.</title>
        <authorList>
            <person name="Kis-Papo T."/>
            <person name="Weig A.R."/>
            <person name="Riley R."/>
            <person name="Persoh D."/>
            <person name="Salamov A."/>
            <person name="Sun H."/>
            <person name="Lipzen A."/>
            <person name="Wasser S.P."/>
            <person name="Rambold G."/>
            <person name="Grigoriev I.V."/>
            <person name="Nevo E."/>
        </authorList>
    </citation>
    <scope>NUCLEOTIDE SEQUENCE [LARGE SCALE GENOMIC DNA]</scope>
    <source>
        <strain evidence="3">CBS 135680</strain>
    </source>
</reference>
<dbReference type="RefSeq" id="XP_040643396.1">
    <property type="nucleotide sequence ID" value="XM_040780634.1"/>
</dbReference>
<keyword evidence="1" id="KW-0472">Membrane</keyword>
<dbReference type="EMBL" id="KK088411">
    <property type="protein sequence ID" value="EYE99708.1"/>
    <property type="molecule type" value="Genomic_DNA"/>
</dbReference>
<keyword evidence="3" id="KW-1185">Reference proteome</keyword>
<evidence type="ECO:0000256" key="1">
    <source>
        <dbReference type="SAM" id="Phobius"/>
    </source>
</evidence>
<dbReference type="AlphaFoldDB" id="A0A017SRW3"/>
<dbReference type="GeneID" id="63695758"/>
<gene>
    <name evidence="2" type="ORF">EURHEDRAFT_407701</name>
</gene>
<dbReference type="HOGENOM" id="CLU_086437_0_0_1"/>
<evidence type="ECO:0000313" key="3">
    <source>
        <dbReference type="Proteomes" id="UP000019804"/>
    </source>
</evidence>
<keyword evidence="1" id="KW-0812">Transmembrane</keyword>
<dbReference type="STRING" id="1388766.A0A017SRW3"/>
<proteinExistence type="predicted"/>
<keyword evidence="1" id="KW-1133">Transmembrane helix</keyword>
<dbReference type="Gene3D" id="6.10.110.10">
    <property type="match status" value="1"/>
</dbReference>
<sequence>MSFLSSILPCLFGDVADTSSLTTTTNHAASNIITAILTSPTTVELQKTVNEQVAVTGWTDSLVEAILRGLTTAVEAGAALARPAADALKKATDAAIDFKKDHPVYATLIALGILFVLLPWVLELLGFTESGVSLGSWAARWQKTYHGYVPKRALFGYFQRMGAKWHWSL</sequence>
<dbReference type="InterPro" id="IPR038213">
    <property type="entry name" value="IFI6/IFI27-like_sf"/>
</dbReference>
<protein>
    <recommendedName>
        <fullName evidence="4">Lincomycin-condensing protein lmbA</fullName>
    </recommendedName>
</protein>
<feature type="transmembrane region" description="Helical" evidence="1">
    <location>
        <begin position="104"/>
        <end position="122"/>
    </location>
</feature>